<dbReference type="Pfam" id="PF00271">
    <property type="entry name" value="Helicase_C"/>
    <property type="match status" value="1"/>
</dbReference>
<sequence>MNKDQKPIELSEGSVIKAPFWPEPVKIEKVEYLGDHIRIVGATINSKTYVDSLIYKEDFDKIEAFSIITDFLANAEDVFLALEAYRFKLASLFDPLLAMNVSRVDPLPHQIEAVYGYVLKLPRIRFLIADDPGAGKTIMAGLIIKELKLRGLVRRILIVVPGHLKDQWRRELKEKFSEAFVVIDRGMIEAHYGENIWEKEAQIITSIDFSKQETILPALESVHWDLVIVDEAHKMAAYRYGDKLKETARYKLGKVLSRVSEHLLFLTATPHKGDPENFRLFLDLLEPGFFSSTEMLEESMRNRDNPLFTRRLKEDLKDFDGRPLFLPRHVRTIKFEITDEEKRLYNLLSEYVVTQYNKALQSDKKRNVAFALLILQRRMASSVYALKRSLERRKRRLEALLRGEKEKPIRVDFEAVEEIDDYDEEQRWEMEEGWETLSVAESREELEKEVKTIEQLLEMADEIIRKEIEVKLKEFRGVMESLGDQKILIFTESRDSLDYLVDKIRSWGYTVTYIHGGMRLEDRVKAEQIFKNESQVMVATEAAGEGINLQFCNIMINYDIPWNPNRLEQRMGRIHRYGQVKEVFVFNLVAEDTREGKVLARLLDKLEEIRKALGTDKVFDVIGEIFYGKKLYQLVLEAAANARDIEDILEEIDLKVDEEYISRVKDALGESLATRFIDYT</sequence>
<dbReference type="Proteomes" id="UP000885863">
    <property type="component" value="Unassembled WGS sequence"/>
</dbReference>
<keyword evidence="2" id="KW-0378">Hydrolase</keyword>
<dbReference type="EMBL" id="DQZR01000275">
    <property type="protein sequence ID" value="HDM36884.1"/>
    <property type="molecule type" value="Genomic_DNA"/>
</dbReference>
<dbReference type="PANTHER" id="PTHR10799">
    <property type="entry name" value="SNF2/RAD54 HELICASE FAMILY"/>
    <property type="match status" value="1"/>
</dbReference>
<keyword evidence="3" id="KW-0347">Helicase</keyword>
<dbReference type="InterPro" id="IPR000330">
    <property type="entry name" value="SNF2_N"/>
</dbReference>
<feature type="non-terminal residue" evidence="8">
    <location>
        <position position="680"/>
    </location>
</feature>
<evidence type="ECO:0000256" key="4">
    <source>
        <dbReference type="ARBA" id="ARBA00022840"/>
    </source>
</evidence>
<dbReference type="InterPro" id="IPR014001">
    <property type="entry name" value="Helicase_ATP-bd"/>
</dbReference>
<name>A0A7C0X3D3_9EURY</name>
<feature type="coiled-coil region" evidence="5">
    <location>
        <begin position="439"/>
        <end position="466"/>
    </location>
</feature>
<reference evidence="8" key="1">
    <citation type="journal article" date="2020" name="mSystems">
        <title>Genome- and Community-Level Interaction Insights into Carbon Utilization and Element Cycling Functions of Hydrothermarchaeota in Hydrothermal Sediment.</title>
        <authorList>
            <person name="Zhou Z."/>
            <person name="Liu Y."/>
            <person name="Xu W."/>
            <person name="Pan J."/>
            <person name="Luo Z.H."/>
            <person name="Li M."/>
        </authorList>
    </citation>
    <scope>NUCLEOTIDE SEQUENCE [LARGE SCALE GENOMIC DNA]</scope>
    <source>
        <strain evidence="8">HyVt-185</strain>
    </source>
</reference>
<comment type="caution">
    <text evidence="8">The sequence shown here is derived from an EMBL/GenBank/DDBJ whole genome shotgun (WGS) entry which is preliminary data.</text>
</comment>
<dbReference type="SUPFAM" id="SSF52540">
    <property type="entry name" value="P-loop containing nucleoside triphosphate hydrolases"/>
    <property type="match status" value="2"/>
</dbReference>
<dbReference type="InterPro" id="IPR001650">
    <property type="entry name" value="Helicase_C-like"/>
</dbReference>
<dbReference type="AlphaFoldDB" id="A0A7C0X3D3"/>
<dbReference type="GO" id="GO:0140097">
    <property type="term" value="F:catalytic activity, acting on DNA"/>
    <property type="evidence" value="ECO:0007669"/>
    <property type="project" value="UniProtKB-ARBA"/>
</dbReference>
<protein>
    <submittedName>
        <fullName evidence="8">DUF2075 domain-containing protein</fullName>
    </submittedName>
</protein>
<dbReference type="GO" id="GO:0005524">
    <property type="term" value="F:ATP binding"/>
    <property type="evidence" value="ECO:0007669"/>
    <property type="project" value="UniProtKB-KW"/>
</dbReference>
<dbReference type="PROSITE" id="PS51192">
    <property type="entry name" value="HELICASE_ATP_BIND_1"/>
    <property type="match status" value="1"/>
</dbReference>
<evidence type="ECO:0000313" key="8">
    <source>
        <dbReference type="EMBL" id="HDM36884.1"/>
    </source>
</evidence>
<keyword evidence="5" id="KW-0175">Coiled coil</keyword>
<keyword evidence="1" id="KW-0547">Nucleotide-binding</keyword>
<dbReference type="CDD" id="cd18793">
    <property type="entry name" value="SF2_C_SNF"/>
    <property type="match status" value="1"/>
</dbReference>
<proteinExistence type="predicted"/>
<evidence type="ECO:0000259" key="7">
    <source>
        <dbReference type="PROSITE" id="PS51194"/>
    </source>
</evidence>
<gene>
    <name evidence="8" type="ORF">ENG09_06555</name>
</gene>
<dbReference type="InterPro" id="IPR038718">
    <property type="entry name" value="SNF2-like_sf"/>
</dbReference>
<evidence type="ECO:0000256" key="1">
    <source>
        <dbReference type="ARBA" id="ARBA00022741"/>
    </source>
</evidence>
<dbReference type="InterPro" id="IPR057342">
    <property type="entry name" value="DEXDc_RapA"/>
</dbReference>
<feature type="domain" description="Helicase ATP-binding" evidence="6">
    <location>
        <begin position="117"/>
        <end position="288"/>
    </location>
</feature>
<dbReference type="InterPro" id="IPR027417">
    <property type="entry name" value="P-loop_NTPase"/>
</dbReference>
<dbReference type="InterPro" id="IPR049730">
    <property type="entry name" value="SNF2/RAD54-like_C"/>
</dbReference>
<feature type="domain" description="Helicase C-terminal" evidence="7">
    <location>
        <begin position="471"/>
        <end position="626"/>
    </location>
</feature>
<dbReference type="SMART" id="SM00487">
    <property type="entry name" value="DEXDc"/>
    <property type="match status" value="1"/>
</dbReference>
<evidence type="ECO:0000256" key="5">
    <source>
        <dbReference type="SAM" id="Coils"/>
    </source>
</evidence>
<evidence type="ECO:0000256" key="2">
    <source>
        <dbReference type="ARBA" id="ARBA00022801"/>
    </source>
</evidence>
<organism evidence="8">
    <name type="scientific">Candidatus Syntropharchaeum butanivorans</name>
    <dbReference type="NCBI Taxonomy" id="1839936"/>
    <lineage>
        <taxon>Archaea</taxon>
        <taxon>Methanobacteriati</taxon>
        <taxon>Methanobacteriota</taxon>
        <taxon>Stenosarchaea group</taxon>
        <taxon>Methanomicrobia</taxon>
        <taxon>Methanosarcinales</taxon>
        <taxon>ANME-2 cluster</taxon>
        <taxon>Candidatus Syntropharchaeum</taxon>
    </lineage>
</organism>
<dbReference type="Gene3D" id="3.40.50.10810">
    <property type="entry name" value="Tandem AAA-ATPase domain"/>
    <property type="match status" value="1"/>
</dbReference>
<dbReference type="GO" id="GO:0004386">
    <property type="term" value="F:helicase activity"/>
    <property type="evidence" value="ECO:0007669"/>
    <property type="project" value="UniProtKB-KW"/>
</dbReference>
<dbReference type="SMART" id="SM00490">
    <property type="entry name" value="HELICc"/>
    <property type="match status" value="1"/>
</dbReference>
<accession>A0A7C0X3D3</accession>
<dbReference type="PROSITE" id="PS51194">
    <property type="entry name" value="HELICASE_CTER"/>
    <property type="match status" value="1"/>
</dbReference>
<evidence type="ECO:0000256" key="3">
    <source>
        <dbReference type="ARBA" id="ARBA00022806"/>
    </source>
</evidence>
<dbReference type="Pfam" id="PF00176">
    <property type="entry name" value="SNF2-rel_dom"/>
    <property type="match status" value="1"/>
</dbReference>
<keyword evidence="4" id="KW-0067">ATP-binding</keyword>
<dbReference type="GO" id="GO:0016787">
    <property type="term" value="F:hydrolase activity"/>
    <property type="evidence" value="ECO:0007669"/>
    <property type="project" value="UniProtKB-KW"/>
</dbReference>
<dbReference type="CDD" id="cd18011">
    <property type="entry name" value="DEXDc_RapA"/>
    <property type="match status" value="1"/>
</dbReference>
<dbReference type="Gene3D" id="3.40.50.300">
    <property type="entry name" value="P-loop containing nucleotide triphosphate hydrolases"/>
    <property type="match status" value="1"/>
</dbReference>
<evidence type="ECO:0000259" key="6">
    <source>
        <dbReference type="PROSITE" id="PS51192"/>
    </source>
</evidence>